<keyword evidence="3" id="KW-1185">Reference proteome</keyword>
<organism evidence="2 3">
    <name type="scientific">Jannaschia aquimarina</name>
    <dbReference type="NCBI Taxonomy" id="935700"/>
    <lineage>
        <taxon>Bacteria</taxon>
        <taxon>Pseudomonadati</taxon>
        <taxon>Pseudomonadota</taxon>
        <taxon>Alphaproteobacteria</taxon>
        <taxon>Rhodobacterales</taxon>
        <taxon>Roseobacteraceae</taxon>
        <taxon>Jannaschia</taxon>
    </lineage>
</organism>
<accession>A0A0D1EAB2</accession>
<dbReference type="Proteomes" id="UP000032232">
    <property type="component" value="Unassembled WGS sequence"/>
</dbReference>
<proteinExistence type="predicted"/>
<reference evidence="2 3" key="1">
    <citation type="submission" date="2015-02" db="EMBL/GenBank/DDBJ databases">
        <title>Genome Sequence of Jannaschia aquimarina DSM28248, a member of the Roseobacter clade.</title>
        <authorList>
            <person name="Voget S."/>
            <person name="Daniel R."/>
        </authorList>
    </citation>
    <scope>NUCLEOTIDE SEQUENCE [LARGE SCALE GENOMIC DNA]</scope>
    <source>
        <strain evidence="2 3">GSW-M26</strain>
    </source>
</reference>
<comment type="caution">
    <text evidence="2">The sequence shown here is derived from an EMBL/GenBank/DDBJ whole genome shotgun (WGS) entry which is preliminary data.</text>
</comment>
<sequence>MRDLCQIAQDRQRVGAVGILGRQFLQRGGGLAAHDRLEEIQHAAPVGEAQHRAHLRRLDQSAAGPHRNRLIEQAHGVPGRAFGGPCDQGQRVGRNLGALLGRDSGEMVDHHLGFDAPQVEPLTARQDRHRHLADLGGGEDEFHMGRRLFQRLEQRVERAGREHVNLVDDIDLVPRAGGPIGDRVDDLAHVVDRGVRGRIHFQHVDMPPLGNRHTGLADAAGLGRGAARAVRADAVQALGHDPRRRRLSRPPYAGQDKGLRDPVRLEGVAQGADHRILALEVGEGLRAVLARQDLVFGAAHGDPFALR</sequence>
<evidence type="ECO:0000313" key="2">
    <source>
        <dbReference type="EMBL" id="KIT14629.1"/>
    </source>
</evidence>
<feature type="region of interest" description="Disordered" evidence="1">
    <location>
        <begin position="239"/>
        <end position="260"/>
    </location>
</feature>
<protein>
    <submittedName>
        <fullName evidence="2">Uncharacterized protein</fullName>
    </submittedName>
</protein>
<name>A0A0D1EAB2_9RHOB</name>
<evidence type="ECO:0000256" key="1">
    <source>
        <dbReference type="SAM" id="MobiDB-lite"/>
    </source>
</evidence>
<evidence type="ECO:0000313" key="3">
    <source>
        <dbReference type="Proteomes" id="UP000032232"/>
    </source>
</evidence>
<dbReference type="EMBL" id="JYFE01000070">
    <property type="protein sequence ID" value="KIT14629.1"/>
    <property type="molecule type" value="Genomic_DNA"/>
</dbReference>
<dbReference type="AlphaFoldDB" id="A0A0D1EAB2"/>
<gene>
    <name evidence="2" type="ORF">jaqu_36610</name>
</gene>